<proteinExistence type="predicted"/>
<dbReference type="Pfam" id="PF14284">
    <property type="entry name" value="PcfJ"/>
    <property type="match status" value="1"/>
</dbReference>
<dbReference type="EMBL" id="JAQMLU010000029">
    <property type="protein sequence ID" value="MDB8751327.1"/>
    <property type="molecule type" value="Genomic_DNA"/>
</dbReference>
<sequence>MWKTDEHKQELDIFPVYTDHLTPDQRADIESFPQLNANDCKKINGCFTPYIFYKRTSAGRYTCFCTNCNKEYKVNLNDVDDIYHVQDEVRHGYRGVCPYCKVNAEYKSAGYKQVGLAEAIDLCVYKVVDDLVYIFAAVVEKNYNLYSTDDYDREPNIVVDIKKMYVLRKGRAEVYDVGYAYTRHGFTAFFRPIKKKICGAFNDGFASRPKRYLYKETLRNTFLKYSGIDFVKNGYITQFDQERYYTAYAMYPILEMATKMDCAMFVQDLLWRNKKNYKILDWSAKSPKKFFKHLTQNEVKTILEDHTPAEVIEVYQDFKRKGKKKDLFYCRMYSYIIDYCTSIEKAGVDPEQALEYLRKVMKHSPEEERCEDDHSEIRRLVKLYDDYANIGLKIGYDFRLKNIAFPRDLNEAHDNAVENFNFMEEERKRKEAAELEEAYKPRYKKLCKKYKGYSYPGIQLVVPENAESIIKEGKDLRICVGGYASRHCSGVTTILFIRKPSDLDKSWFTIEIDNADHIVQCHGFKNEQVKDPLTGKKLEKPEIIKAFEVNFQEWLNSQKKLTKRRKAS</sequence>
<dbReference type="InterPro" id="IPR025586">
    <property type="entry name" value="PcfJ"/>
</dbReference>
<dbReference type="AlphaFoldDB" id="A0AAW6EM09"/>
<reference evidence="1" key="1">
    <citation type="submission" date="2023-01" db="EMBL/GenBank/DDBJ databases">
        <title>Human gut microbiome strain richness.</title>
        <authorList>
            <person name="Chen-Liaw A."/>
        </authorList>
    </citation>
    <scope>NUCLEOTIDE SEQUENCE</scope>
    <source>
        <strain evidence="1">D43st1_D9_D43t1_170807</strain>
    </source>
</reference>
<gene>
    <name evidence="1" type="ORF">PNW00_12840</name>
</gene>
<organism evidence="1 2">
    <name type="scientific">Ruminococcus bicirculans</name>
    <name type="common">ex Wegman et al. 2014</name>
    <dbReference type="NCBI Taxonomy" id="1160721"/>
    <lineage>
        <taxon>Bacteria</taxon>
        <taxon>Bacillati</taxon>
        <taxon>Bacillota</taxon>
        <taxon>Clostridia</taxon>
        <taxon>Eubacteriales</taxon>
        <taxon>Oscillospiraceae</taxon>
        <taxon>Ruminococcus</taxon>
    </lineage>
</organism>
<evidence type="ECO:0000313" key="1">
    <source>
        <dbReference type="EMBL" id="MDB8751327.1"/>
    </source>
</evidence>
<name>A0AAW6EM09_9FIRM</name>
<comment type="caution">
    <text evidence="1">The sequence shown here is derived from an EMBL/GenBank/DDBJ whole genome shotgun (WGS) entry which is preliminary data.</text>
</comment>
<accession>A0AAW6EM09</accession>
<protein>
    <submittedName>
        <fullName evidence="1">PcfJ domain-containing protein</fullName>
    </submittedName>
</protein>
<dbReference type="Proteomes" id="UP001213042">
    <property type="component" value="Unassembled WGS sequence"/>
</dbReference>
<dbReference type="RefSeq" id="WP_195221761.1">
    <property type="nucleotide sequence ID" value="NZ_JADMWL010000028.1"/>
</dbReference>
<evidence type="ECO:0000313" key="2">
    <source>
        <dbReference type="Proteomes" id="UP001213042"/>
    </source>
</evidence>